<reference evidence="5 6" key="2">
    <citation type="submission" date="2020-06" db="EMBL/GenBank/DDBJ databases">
        <title>Antribacter stalactiti gen. nov., sp. nov., a new member of the family Nacardiaceae isolated from a cave.</title>
        <authorList>
            <person name="Kim I.S."/>
        </authorList>
    </citation>
    <scope>NUCLEOTIDE SEQUENCE [LARGE SCALE GENOMIC DNA]</scope>
    <source>
        <strain evidence="5 6">YC2-7</strain>
    </source>
</reference>
<gene>
    <name evidence="5" type="ORF">FGL95_21390</name>
</gene>
<name>A0A848KFM8_9NOCA</name>
<dbReference type="RefSeq" id="WP_169590610.1">
    <property type="nucleotide sequence ID" value="NZ_VCQU01000008.1"/>
</dbReference>
<dbReference type="PROSITE" id="PS50949">
    <property type="entry name" value="HTH_GNTR"/>
    <property type="match status" value="1"/>
</dbReference>
<dbReference type="Proteomes" id="UP000535543">
    <property type="component" value="Unassembled WGS sequence"/>
</dbReference>
<dbReference type="EMBL" id="VCQU01000008">
    <property type="protein sequence ID" value="NMN97595.1"/>
    <property type="molecule type" value="Genomic_DNA"/>
</dbReference>
<dbReference type="GO" id="GO:0003677">
    <property type="term" value="F:DNA binding"/>
    <property type="evidence" value="ECO:0007669"/>
    <property type="project" value="UniProtKB-KW"/>
</dbReference>
<dbReference type="InterPro" id="IPR036388">
    <property type="entry name" value="WH-like_DNA-bd_sf"/>
</dbReference>
<dbReference type="PANTHER" id="PTHR43537:SF24">
    <property type="entry name" value="GLUCONATE OPERON TRANSCRIPTIONAL REPRESSOR"/>
    <property type="match status" value="1"/>
</dbReference>
<dbReference type="AlphaFoldDB" id="A0A848KFM8"/>
<evidence type="ECO:0000259" key="4">
    <source>
        <dbReference type="PROSITE" id="PS50949"/>
    </source>
</evidence>
<comment type="caution">
    <text evidence="5">The sequence shown here is derived from an EMBL/GenBank/DDBJ whole genome shotgun (WGS) entry which is preliminary data.</text>
</comment>
<evidence type="ECO:0000313" key="5">
    <source>
        <dbReference type="EMBL" id="NMN97595.1"/>
    </source>
</evidence>
<evidence type="ECO:0000256" key="2">
    <source>
        <dbReference type="ARBA" id="ARBA00023125"/>
    </source>
</evidence>
<evidence type="ECO:0000256" key="1">
    <source>
        <dbReference type="ARBA" id="ARBA00023015"/>
    </source>
</evidence>
<dbReference type="PANTHER" id="PTHR43537">
    <property type="entry name" value="TRANSCRIPTIONAL REGULATOR, GNTR FAMILY"/>
    <property type="match status" value="1"/>
</dbReference>
<keyword evidence="3" id="KW-0804">Transcription</keyword>
<evidence type="ECO:0000313" key="6">
    <source>
        <dbReference type="Proteomes" id="UP000535543"/>
    </source>
</evidence>
<protein>
    <submittedName>
        <fullName evidence="5">FadR family transcriptional regulator</fullName>
    </submittedName>
</protein>
<dbReference type="PRINTS" id="PR00035">
    <property type="entry name" value="HTHGNTR"/>
</dbReference>
<dbReference type="GO" id="GO:0003700">
    <property type="term" value="F:DNA-binding transcription factor activity"/>
    <property type="evidence" value="ECO:0007669"/>
    <property type="project" value="InterPro"/>
</dbReference>
<dbReference type="Pfam" id="PF00392">
    <property type="entry name" value="GntR"/>
    <property type="match status" value="1"/>
</dbReference>
<accession>A0A848KFM8</accession>
<dbReference type="SUPFAM" id="SSF48008">
    <property type="entry name" value="GntR ligand-binding domain-like"/>
    <property type="match status" value="1"/>
</dbReference>
<dbReference type="Gene3D" id="1.10.10.10">
    <property type="entry name" value="Winged helix-like DNA-binding domain superfamily/Winged helix DNA-binding domain"/>
    <property type="match status" value="1"/>
</dbReference>
<keyword evidence="6" id="KW-1185">Reference proteome</keyword>
<keyword evidence="2" id="KW-0238">DNA-binding</keyword>
<reference evidence="5 6" key="1">
    <citation type="submission" date="2019-05" db="EMBL/GenBank/DDBJ databases">
        <authorList>
            <person name="Lee S.D."/>
        </authorList>
    </citation>
    <scope>NUCLEOTIDE SEQUENCE [LARGE SCALE GENOMIC DNA]</scope>
    <source>
        <strain evidence="5 6">YC2-7</strain>
    </source>
</reference>
<dbReference type="InterPro" id="IPR000524">
    <property type="entry name" value="Tscrpt_reg_HTH_GntR"/>
</dbReference>
<organism evidence="5 6">
    <name type="scientific">Antrihabitans stalactiti</name>
    <dbReference type="NCBI Taxonomy" id="2584121"/>
    <lineage>
        <taxon>Bacteria</taxon>
        <taxon>Bacillati</taxon>
        <taxon>Actinomycetota</taxon>
        <taxon>Actinomycetes</taxon>
        <taxon>Mycobacteriales</taxon>
        <taxon>Nocardiaceae</taxon>
        <taxon>Antrihabitans</taxon>
    </lineage>
</organism>
<dbReference type="Gene3D" id="1.20.120.530">
    <property type="entry name" value="GntR ligand-binding domain-like"/>
    <property type="match status" value="1"/>
</dbReference>
<keyword evidence="1" id="KW-0805">Transcription regulation</keyword>
<evidence type="ECO:0000256" key="3">
    <source>
        <dbReference type="ARBA" id="ARBA00023163"/>
    </source>
</evidence>
<dbReference type="SMART" id="SM00895">
    <property type="entry name" value="FCD"/>
    <property type="match status" value="1"/>
</dbReference>
<dbReference type="InterPro" id="IPR011711">
    <property type="entry name" value="GntR_C"/>
</dbReference>
<dbReference type="Pfam" id="PF07729">
    <property type="entry name" value="FCD"/>
    <property type="match status" value="1"/>
</dbReference>
<feature type="domain" description="HTH gntR-type" evidence="4">
    <location>
        <begin position="9"/>
        <end position="77"/>
    </location>
</feature>
<sequence length="232" mass="25144">MPLTPISRTAISDAVFAQLVDEILSGRLVPGDPLPAERELAESFGVNRHAVREALKRVQQSGLVRIAQGGNTRVLDWRDNAGLDLLVELTRTGVVPPVRILRDIVEMRRSVGTDAARLCADRAKNEQLDLVATAVDRYPVGECPFEELILIDRAFWTAIVDGSGNLAYRLGLNTIVAAIEEIGAIHLTGFPAELADRDAHVALADRIVHRDAAGAREHAEELLGRIVAALGD</sequence>
<dbReference type="InterPro" id="IPR036390">
    <property type="entry name" value="WH_DNA-bd_sf"/>
</dbReference>
<dbReference type="SMART" id="SM00345">
    <property type="entry name" value="HTH_GNTR"/>
    <property type="match status" value="1"/>
</dbReference>
<proteinExistence type="predicted"/>
<dbReference type="CDD" id="cd07377">
    <property type="entry name" value="WHTH_GntR"/>
    <property type="match status" value="1"/>
</dbReference>
<dbReference type="SUPFAM" id="SSF46785">
    <property type="entry name" value="Winged helix' DNA-binding domain"/>
    <property type="match status" value="1"/>
</dbReference>
<dbReference type="InterPro" id="IPR008920">
    <property type="entry name" value="TF_FadR/GntR_C"/>
</dbReference>